<dbReference type="STRING" id="1507870.A0A1V8SHI1"/>
<dbReference type="AlphaFoldDB" id="A0A1V8SHI1"/>
<dbReference type="Pfam" id="PF00085">
    <property type="entry name" value="Thioredoxin"/>
    <property type="match status" value="1"/>
</dbReference>
<sequence length="198" mass="22010">MRSHEQGPLDSRDPILGHEYHVEYAIMSLRTLQTMRVGLTSRHFSTLRPALAKNRIHPSTIRNEDELQTLLLMSASSRTPLLTFWMANWCSSCKVVSPLLKELIERDGIGEQQGGVAFAEVEMDSPDLGGVGGIGTRYMINSIPTLLAFDRQEPQIESKVSKLGDLKSREFLVRWIETEAARQGQGGAGGSLWGFLGR</sequence>
<reference evidence="3" key="1">
    <citation type="submission" date="2017-03" db="EMBL/GenBank/DDBJ databases">
        <title>Genomes of endolithic fungi from Antarctica.</title>
        <authorList>
            <person name="Coleine C."/>
            <person name="Masonjones S."/>
            <person name="Stajich J.E."/>
        </authorList>
    </citation>
    <scope>NUCLEOTIDE SEQUENCE [LARGE SCALE GENOMIC DNA]</scope>
    <source>
        <strain evidence="3">CCFEE 5527</strain>
    </source>
</reference>
<gene>
    <name evidence="2" type="ORF">B0A48_15590</name>
</gene>
<dbReference type="InParanoid" id="A0A1V8SHI1"/>
<accession>A0A1V8SHI1</accession>
<evidence type="ECO:0000313" key="3">
    <source>
        <dbReference type="Proteomes" id="UP000192596"/>
    </source>
</evidence>
<dbReference type="InterPro" id="IPR013766">
    <property type="entry name" value="Thioredoxin_domain"/>
</dbReference>
<dbReference type="InterPro" id="IPR036249">
    <property type="entry name" value="Thioredoxin-like_sf"/>
</dbReference>
<dbReference type="CDD" id="cd02947">
    <property type="entry name" value="TRX_family"/>
    <property type="match status" value="1"/>
</dbReference>
<proteinExistence type="predicted"/>
<name>A0A1V8SHI1_9PEZI</name>
<keyword evidence="3" id="KW-1185">Reference proteome</keyword>
<dbReference type="SUPFAM" id="SSF52833">
    <property type="entry name" value="Thioredoxin-like"/>
    <property type="match status" value="1"/>
</dbReference>
<evidence type="ECO:0000259" key="1">
    <source>
        <dbReference type="PROSITE" id="PS51352"/>
    </source>
</evidence>
<evidence type="ECO:0000313" key="2">
    <source>
        <dbReference type="EMBL" id="OQN98311.1"/>
    </source>
</evidence>
<comment type="caution">
    <text evidence="2">The sequence shown here is derived from an EMBL/GenBank/DDBJ whole genome shotgun (WGS) entry which is preliminary data.</text>
</comment>
<feature type="domain" description="Thioredoxin" evidence="1">
    <location>
        <begin position="35"/>
        <end position="181"/>
    </location>
</feature>
<organism evidence="2 3">
    <name type="scientific">Cryoendolithus antarcticus</name>
    <dbReference type="NCBI Taxonomy" id="1507870"/>
    <lineage>
        <taxon>Eukaryota</taxon>
        <taxon>Fungi</taxon>
        <taxon>Dikarya</taxon>
        <taxon>Ascomycota</taxon>
        <taxon>Pezizomycotina</taxon>
        <taxon>Dothideomycetes</taxon>
        <taxon>Dothideomycetidae</taxon>
        <taxon>Cladosporiales</taxon>
        <taxon>Cladosporiaceae</taxon>
        <taxon>Cryoendolithus</taxon>
    </lineage>
</organism>
<dbReference type="Proteomes" id="UP000192596">
    <property type="component" value="Unassembled WGS sequence"/>
</dbReference>
<protein>
    <recommendedName>
        <fullName evidence="1">Thioredoxin domain-containing protein</fullName>
    </recommendedName>
</protein>
<dbReference type="EMBL" id="NAJO01000047">
    <property type="protein sequence ID" value="OQN98311.1"/>
    <property type="molecule type" value="Genomic_DNA"/>
</dbReference>
<dbReference type="PROSITE" id="PS51352">
    <property type="entry name" value="THIOREDOXIN_2"/>
    <property type="match status" value="1"/>
</dbReference>
<dbReference type="OrthoDB" id="19690at2759"/>
<dbReference type="Gene3D" id="3.40.30.10">
    <property type="entry name" value="Glutaredoxin"/>
    <property type="match status" value="1"/>
</dbReference>